<keyword evidence="7" id="KW-0255">Endonuclease</keyword>
<evidence type="ECO:0000256" key="3">
    <source>
        <dbReference type="ARBA" id="ARBA00022801"/>
    </source>
</evidence>
<keyword evidence="11" id="KW-1185">Reference proteome</keyword>
<dbReference type="SUPFAM" id="SSF48334">
    <property type="entry name" value="DNA repair protein MutS, domain III"/>
    <property type="match status" value="1"/>
</dbReference>
<evidence type="ECO:0000256" key="5">
    <source>
        <dbReference type="ARBA" id="ARBA00022884"/>
    </source>
</evidence>
<feature type="binding site" evidence="7">
    <location>
        <begin position="341"/>
        <end position="348"/>
    </location>
    <ligand>
        <name>ATP</name>
        <dbReference type="ChEBI" id="CHEBI:30616"/>
    </ligand>
</feature>
<comment type="subunit">
    <text evidence="7">Homodimer. Binds to stalled ribosomes, contacting rRNA.</text>
</comment>
<dbReference type="GO" id="GO:0006298">
    <property type="term" value="P:mismatch repair"/>
    <property type="evidence" value="ECO:0007669"/>
    <property type="project" value="InterPro"/>
</dbReference>
<dbReference type="GO" id="GO:0140664">
    <property type="term" value="F:ATP-dependent DNA damage sensor activity"/>
    <property type="evidence" value="ECO:0007669"/>
    <property type="project" value="InterPro"/>
</dbReference>
<feature type="domain" description="Smr" evidence="9">
    <location>
        <begin position="728"/>
        <end position="803"/>
    </location>
</feature>
<dbReference type="SMART" id="SM00533">
    <property type="entry name" value="MUTSd"/>
    <property type="match status" value="1"/>
</dbReference>
<dbReference type="EMBL" id="JNUP01000003">
    <property type="protein sequence ID" value="KGE73742.1"/>
    <property type="molecule type" value="Genomic_DNA"/>
</dbReference>
<dbReference type="STRING" id="1480694.DC28_00455"/>
<dbReference type="SUPFAM" id="SSF160443">
    <property type="entry name" value="SMR domain-like"/>
    <property type="match status" value="1"/>
</dbReference>
<dbReference type="GO" id="GO:0004519">
    <property type="term" value="F:endonuclease activity"/>
    <property type="evidence" value="ECO:0007669"/>
    <property type="project" value="UniProtKB-UniRule"/>
</dbReference>
<evidence type="ECO:0000259" key="9">
    <source>
        <dbReference type="PROSITE" id="PS50828"/>
    </source>
</evidence>
<dbReference type="eggNOG" id="COG1193">
    <property type="taxonomic scope" value="Bacteria"/>
</dbReference>
<reference evidence="10 11" key="1">
    <citation type="submission" date="2014-05" db="EMBL/GenBank/DDBJ databases">
        <title>De novo Genome Sequence of Spirocheata sp.</title>
        <authorList>
            <person name="Shivani Y."/>
            <person name="Subhash Y."/>
            <person name="Tushar L."/>
            <person name="Sasikala C."/>
            <person name="Ramana C.V."/>
        </authorList>
    </citation>
    <scope>NUCLEOTIDE SEQUENCE [LARGE SCALE GENOMIC DNA]</scope>
    <source>
        <strain evidence="10 11">JC230</strain>
    </source>
</reference>
<evidence type="ECO:0000256" key="8">
    <source>
        <dbReference type="SAM" id="Coils"/>
    </source>
</evidence>
<dbReference type="Proteomes" id="UP000029692">
    <property type="component" value="Unassembled WGS sequence"/>
</dbReference>
<dbReference type="RefSeq" id="WP_037544696.1">
    <property type="nucleotide sequence ID" value="NZ_JNUP01000003.1"/>
</dbReference>
<dbReference type="InterPro" id="IPR005747">
    <property type="entry name" value="MutS2"/>
</dbReference>
<dbReference type="SUPFAM" id="SSF52540">
    <property type="entry name" value="P-loop containing nucleoside triphosphate hydrolases"/>
    <property type="match status" value="1"/>
</dbReference>
<dbReference type="PROSITE" id="PS50828">
    <property type="entry name" value="SMR"/>
    <property type="match status" value="1"/>
</dbReference>
<dbReference type="InterPro" id="IPR046893">
    <property type="entry name" value="MSSS"/>
</dbReference>
<dbReference type="OrthoDB" id="9808166at2"/>
<organism evidence="10 11">
    <name type="scientific">Spirochaeta lutea</name>
    <dbReference type="NCBI Taxonomy" id="1480694"/>
    <lineage>
        <taxon>Bacteria</taxon>
        <taxon>Pseudomonadati</taxon>
        <taxon>Spirochaetota</taxon>
        <taxon>Spirochaetia</taxon>
        <taxon>Spirochaetales</taxon>
        <taxon>Spirochaetaceae</taxon>
        <taxon>Spirochaeta</taxon>
    </lineage>
</organism>
<dbReference type="Gene3D" id="3.30.1370.110">
    <property type="match status" value="1"/>
</dbReference>
<dbReference type="PANTHER" id="PTHR48466">
    <property type="entry name" value="OS10G0509000 PROTEIN-RELATED"/>
    <property type="match status" value="1"/>
</dbReference>
<comment type="caution">
    <text evidence="10">The sequence shown here is derived from an EMBL/GenBank/DDBJ whole genome shotgun (WGS) entry which is preliminary data.</text>
</comment>
<dbReference type="AlphaFoldDB" id="A0A098R4R2"/>
<dbReference type="GO" id="GO:0072344">
    <property type="term" value="P:rescue of stalled ribosome"/>
    <property type="evidence" value="ECO:0007669"/>
    <property type="project" value="UniProtKB-UniRule"/>
</dbReference>
<keyword evidence="7" id="KW-0540">Nuclease</keyword>
<dbReference type="InterPro" id="IPR027417">
    <property type="entry name" value="P-loop_NTPase"/>
</dbReference>
<dbReference type="InterPro" id="IPR036063">
    <property type="entry name" value="Smr_dom_sf"/>
</dbReference>
<evidence type="ECO:0000256" key="6">
    <source>
        <dbReference type="ARBA" id="ARBA00023125"/>
    </source>
</evidence>
<dbReference type="Pfam" id="PF01713">
    <property type="entry name" value="Smr"/>
    <property type="match status" value="1"/>
</dbReference>
<dbReference type="GO" id="GO:0016887">
    <property type="term" value="F:ATP hydrolysis activity"/>
    <property type="evidence" value="ECO:0007669"/>
    <property type="project" value="InterPro"/>
</dbReference>
<evidence type="ECO:0000313" key="11">
    <source>
        <dbReference type="Proteomes" id="UP000029692"/>
    </source>
</evidence>
<keyword evidence="8" id="KW-0175">Coiled coil</keyword>
<dbReference type="SMART" id="SM00463">
    <property type="entry name" value="SMR"/>
    <property type="match status" value="1"/>
</dbReference>
<dbReference type="GO" id="GO:0045910">
    <property type="term" value="P:negative regulation of DNA recombination"/>
    <property type="evidence" value="ECO:0007669"/>
    <property type="project" value="InterPro"/>
</dbReference>
<dbReference type="Pfam" id="PF20297">
    <property type="entry name" value="MSSS"/>
    <property type="match status" value="1"/>
</dbReference>
<dbReference type="GO" id="GO:0030983">
    <property type="term" value="F:mismatched DNA binding"/>
    <property type="evidence" value="ECO:0007669"/>
    <property type="project" value="InterPro"/>
</dbReference>
<keyword evidence="5 7" id="KW-0694">RNA-binding</keyword>
<dbReference type="EC" id="3.1.-.-" evidence="7"/>
<feature type="coiled-coil region" evidence="8">
    <location>
        <begin position="525"/>
        <end position="599"/>
    </location>
</feature>
<dbReference type="EC" id="3.6.4.-" evidence="7"/>
<evidence type="ECO:0000256" key="2">
    <source>
        <dbReference type="ARBA" id="ARBA00022741"/>
    </source>
</evidence>
<name>A0A098R4R2_9SPIO</name>
<gene>
    <name evidence="7" type="primary">mutS2</name>
    <name evidence="7" type="synonym">rqcU</name>
    <name evidence="10" type="ORF">DC28_00455</name>
</gene>
<dbReference type="GO" id="GO:0043023">
    <property type="term" value="F:ribosomal large subunit binding"/>
    <property type="evidence" value="ECO:0007669"/>
    <property type="project" value="UniProtKB-UniRule"/>
</dbReference>
<keyword evidence="6 7" id="KW-0238">DNA-binding</keyword>
<dbReference type="GO" id="GO:0005524">
    <property type="term" value="F:ATP binding"/>
    <property type="evidence" value="ECO:0007669"/>
    <property type="project" value="UniProtKB-UniRule"/>
</dbReference>
<dbReference type="HAMAP" id="MF_00092">
    <property type="entry name" value="MutS2"/>
    <property type="match status" value="1"/>
</dbReference>
<proteinExistence type="inferred from homology"/>
<dbReference type="InterPro" id="IPR036187">
    <property type="entry name" value="DNA_mismatch_repair_MutS_sf"/>
</dbReference>
<comment type="similarity">
    <text evidence="7">Belongs to the DNA mismatch repair MutS family. MutS2 subfamily.</text>
</comment>
<evidence type="ECO:0000313" key="10">
    <source>
        <dbReference type="EMBL" id="KGE73742.1"/>
    </source>
</evidence>
<evidence type="ECO:0000256" key="7">
    <source>
        <dbReference type="HAMAP-Rule" id="MF_00092"/>
    </source>
</evidence>
<comment type="function">
    <text evidence="7">Endonuclease that is involved in the suppression of homologous recombination and thus may have a key role in the control of bacterial genetic diversity.</text>
</comment>
<dbReference type="FunFam" id="3.40.50.300:FF:000830">
    <property type="entry name" value="Endonuclease MutS2"/>
    <property type="match status" value="1"/>
</dbReference>
<dbReference type="PIRSF" id="PIRSF005814">
    <property type="entry name" value="MutS_YshD"/>
    <property type="match status" value="1"/>
</dbReference>
<keyword evidence="4 7" id="KW-0067">ATP-binding</keyword>
<evidence type="ECO:0000256" key="4">
    <source>
        <dbReference type="ARBA" id="ARBA00022840"/>
    </source>
</evidence>
<comment type="function">
    <text evidence="7">Acts as a ribosome collision sensor, splitting the ribosome into its 2 subunits. Detects stalled/collided 70S ribosomes which it binds and splits by an ATP-hydrolysis driven conformational change. Acts upstream of the ribosome quality control system (RQC), a ribosome-associated complex that mediates the extraction of incompletely synthesized nascent chains from stalled ribosomes and their subsequent degradation. Probably generates substrates for RQC.</text>
</comment>
<dbReference type="NCBIfam" id="TIGR01069">
    <property type="entry name" value="mutS2"/>
    <property type="match status" value="1"/>
</dbReference>
<keyword evidence="3 7" id="KW-0378">Hydrolase</keyword>
<sequence>MNSHSIRVLEFDKILARICGYGFTSWKGKEIQADPEGEFQRTREEVVDLMGKSQALMALISHPDFPGLPFIEDFTPVINTLGVQGASLELEDFMILMPVLVSAIALVRYKTPERLEQLFSLAPDTCSVISEIFSGLPDLETLGGMLLPYFDSQGTLKEEQIPELRTIRRKIQLLNQEVLHHAKQLLSNDAAVFNSDNPVFRDGRILLPMRSDARGKYQGIVHGSSDTGQTLFMEPQSLLEQNNELMQAQVSYEIEIRKIIRTCSRVIQDYLGELSRLREFYDYFDFLVMRARWIYSIGGSVPHLSEDHLSLTGVRHPLLGNHAVPLDIRFTEGKRIIIITGPNTGGKTVALKTLGLMSLLVRAGIAIPADEGSVIPWFPRIFADIGDEQSIEQSLSTFSAHLKNLGDIIAEAKDGDLVLIDELGTGTDPREGGALSLAILEALIDHRCFGLITTHHGSIKAYAYEHDTVENASMVFDDSTLSPTFVIRYGVPGESHAIDTAQRVGFPSGIVTRAREFASEKGSRLDTLLESLQEKERALEEAGRAATHEREALGKERQTVEQLRIDLEAQAAELKKQQLSGVNDYLKDARKEIQALIQEIKASGGSVDTKQIHQKTNLLSTETHEAELAATRQLKDLRSRHLPDLIPGLRVRISGSSQTGVLVKKQKDGKWVVSAGVVKMTVAEDQLSLAEANETKVGYFTPSADQKRFFSTDQHTASGPSRTAMFTLDLRGMRLQAAIEELTRQIDDAMVQGLFFFSIIHGKGTGALQKGVHDFLGTLGCVKSFSFARPEDGGTGKTLVYLKED</sequence>
<dbReference type="InterPro" id="IPR000432">
    <property type="entry name" value="DNA_mismatch_repair_MutS_C"/>
</dbReference>
<dbReference type="Gene3D" id="3.40.50.300">
    <property type="entry name" value="P-loop containing nucleotide triphosphate hydrolases"/>
    <property type="match status" value="1"/>
</dbReference>
<dbReference type="SMART" id="SM00534">
    <property type="entry name" value="MUTSac"/>
    <property type="match status" value="1"/>
</dbReference>
<protein>
    <recommendedName>
        <fullName evidence="7">Endonuclease MutS2</fullName>
        <ecNumber evidence="7">3.1.-.-</ecNumber>
    </recommendedName>
    <alternativeName>
        <fullName evidence="7">Ribosome-associated protein quality control-upstream factor</fullName>
        <shortName evidence="7">RQC-upstream factor</shortName>
        <shortName evidence="7">RqcU</shortName>
        <ecNumber evidence="7">3.6.4.-</ecNumber>
    </alternativeName>
</protein>
<dbReference type="InterPro" id="IPR002625">
    <property type="entry name" value="Smr_dom"/>
</dbReference>
<dbReference type="InterPro" id="IPR007696">
    <property type="entry name" value="DNA_mismatch_repair_MutS_core"/>
</dbReference>
<dbReference type="Pfam" id="PF00488">
    <property type="entry name" value="MutS_V"/>
    <property type="match status" value="1"/>
</dbReference>
<keyword evidence="1 7" id="KW-0699">rRNA-binding</keyword>
<evidence type="ECO:0000256" key="1">
    <source>
        <dbReference type="ARBA" id="ARBA00022730"/>
    </source>
</evidence>
<dbReference type="GO" id="GO:0019843">
    <property type="term" value="F:rRNA binding"/>
    <property type="evidence" value="ECO:0007669"/>
    <property type="project" value="UniProtKB-UniRule"/>
</dbReference>
<dbReference type="InterPro" id="IPR045076">
    <property type="entry name" value="MutS"/>
</dbReference>
<keyword evidence="2 7" id="KW-0547">Nucleotide-binding</keyword>
<dbReference type="PANTHER" id="PTHR48466:SF2">
    <property type="entry name" value="OS10G0509000 PROTEIN"/>
    <property type="match status" value="1"/>
</dbReference>
<accession>A0A098R4R2</accession>